<proteinExistence type="predicted"/>
<dbReference type="InterPro" id="IPR011990">
    <property type="entry name" value="TPR-like_helical_dom_sf"/>
</dbReference>
<dbReference type="SMART" id="SM00421">
    <property type="entry name" value="HTH_LUXR"/>
    <property type="match status" value="1"/>
</dbReference>
<evidence type="ECO:0000313" key="6">
    <source>
        <dbReference type="Proteomes" id="UP000787625"/>
    </source>
</evidence>
<evidence type="ECO:0000256" key="1">
    <source>
        <dbReference type="SAM" id="Coils"/>
    </source>
</evidence>
<reference evidence="5" key="2">
    <citation type="submission" date="2021-04" db="EMBL/GenBank/DDBJ databases">
        <authorList>
            <person name="Gilroy R."/>
        </authorList>
    </citation>
    <scope>NUCLEOTIDE SEQUENCE</scope>
    <source>
        <strain evidence="5">MalCec1-1739</strain>
    </source>
</reference>
<name>A0A9D2ZUJ7_9BACT</name>
<dbReference type="EMBL" id="DWUP01000174">
    <property type="protein sequence ID" value="HJD53540.1"/>
    <property type="molecule type" value="Genomic_DNA"/>
</dbReference>
<dbReference type="InterPro" id="IPR016032">
    <property type="entry name" value="Sig_transdc_resp-reg_C-effctor"/>
</dbReference>
<evidence type="ECO:0000256" key="3">
    <source>
        <dbReference type="SAM" id="SignalP"/>
    </source>
</evidence>
<sequence>MKRIFSIFILLVHLTLSCLAANNSFWKPIGEDFDRLTLLADGWSRGEQRDVNPRDILSRMQSVAALHPGDDVMQARAIYWRVCFGPGLEPAVADSLLDEALHLVGDRHPYDRARFMMQQAVILSKQADYADAYRLYMSAAAEFEAVGDERLLGYTHYNISYIFLLLGEYAEAEANAVAADSLFARVHGDGLRLDAQMLLASIYERAGDSGKAYDILHEVSRLDSAGMSTAQRVVFLTAYLPYLSDPDSLFKYSDAAYRLAEVTGDSQLYLSSLLNKGWAFIDMGLPDSADHYARAARRLSYGMRTARGREGVYKLLASVNAARRDWDSAYHYQTLYYDTRENARGDGVLADVRTVNLKQEIEKIRINALIEQDKEATRSRAFLVVGLSLLGLLAASVYVICLLKRKMQAEQRRQMERDRQYIAQLNHEMQLVESKNRELSSNAMLLMKKNESLRKAIREMENIHKNYHVDIGDIKSELVSSIKEDESWDSFKLHFEGVHPHFFSFLKAKYPRLTDNELRLCAYIRIGLSNKQIAQILLVQAKAVIQARYRLKKKMGLGEETRLSDYFVSLTLPGDASPAQ</sequence>
<dbReference type="Gene3D" id="1.10.10.10">
    <property type="entry name" value="Winged helix-like DNA-binding domain superfamily/Winged helix DNA-binding domain"/>
    <property type="match status" value="1"/>
</dbReference>
<dbReference type="Proteomes" id="UP000787625">
    <property type="component" value="Unassembled WGS sequence"/>
</dbReference>
<evidence type="ECO:0000259" key="4">
    <source>
        <dbReference type="SMART" id="SM00421"/>
    </source>
</evidence>
<comment type="caution">
    <text evidence="5">The sequence shown here is derived from an EMBL/GenBank/DDBJ whole genome shotgun (WGS) entry which is preliminary data.</text>
</comment>
<reference evidence="5" key="1">
    <citation type="journal article" date="2021" name="PeerJ">
        <title>Extensive microbial diversity within the chicken gut microbiome revealed by metagenomics and culture.</title>
        <authorList>
            <person name="Gilroy R."/>
            <person name="Ravi A."/>
            <person name="Getino M."/>
            <person name="Pursley I."/>
            <person name="Horton D.L."/>
            <person name="Alikhan N.F."/>
            <person name="Baker D."/>
            <person name="Gharbi K."/>
            <person name="Hall N."/>
            <person name="Watson M."/>
            <person name="Adriaenssens E.M."/>
            <person name="Foster-Nyarko E."/>
            <person name="Jarju S."/>
            <person name="Secka A."/>
            <person name="Antonio M."/>
            <person name="Oren A."/>
            <person name="Chaudhuri R.R."/>
            <person name="La Ragione R."/>
            <person name="Hildebrand F."/>
            <person name="Pallen M.J."/>
        </authorList>
    </citation>
    <scope>NUCLEOTIDE SEQUENCE</scope>
    <source>
        <strain evidence="5">MalCec1-1739</strain>
    </source>
</reference>
<dbReference type="GO" id="GO:0006355">
    <property type="term" value="P:regulation of DNA-templated transcription"/>
    <property type="evidence" value="ECO:0007669"/>
    <property type="project" value="InterPro"/>
</dbReference>
<gene>
    <name evidence="5" type="ORF">IAA93_07445</name>
</gene>
<dbReference type="Gene3D" id="1.25.40.10">
    <property type="entry name" value="Tetratricopeptide repeat domain"/>
    <property type="match status" value="1"/>
</dbReference>
<dbReference type="InterPro" id="IPR000792">
    <property type="entry name" value="Tscrpt_reg_LuxR_C"/>
</dbReference>
<dbReference type="SUPFAM" id="SSF48452">
    <property type="entry name" value="TPR-like"/>
    <property type="match status" value="1"/>
</dbReference>
<organism evidence="5 6">
    <name type="scientific">Candidatus Avibacteroides avistercoris</name>
    <dbReference type="NCBI Taxonomy" id="2840690"/>
    <lineage>
        <taxon>Bacteria</taxon>
        <taxon>Pseudomonadati</taxon>
        <taxon>Bacteroidota</taxon>
        <taxon>Bacteroidia</taxon>
        <taxon>Bacteroidales</taxon>
        <taxon>Bacteroidaceae</taxon>
        <taxon>Bacteroidaceae incertae sedis</taxon>
        <taxon>Candidatus Avibacteroides</taxon>
    </lineage>
</organism>
<keyword evidence="2" id="KW-0812">Transmembrane</keyword>
<evidence type="ECO:0000256" key="2">
    <source>
        <dbReference type="SAM" id="Phobius"/>
    </source>
</evidence>
<accession>A0A9D2ZUJ7</accession>
<dbReference type="SUPFAM" id="SSF46894">
    <property type="entry name" value="C-terminal effector domain of the bipartite response regulators"/>
    <property type="match status" value="1"/>
</dbReference>
<feature type="coiled-coil region" evidence="1">
    <location>
        <begin position="422"/>
        <end position="466"/>
    </location>
</feature>
<keyword evidence="2" id="KW-0472">Membrane</keyword>
<dbReference type="GO" id="GO:0003677">
    <property type="term" value="F:DNA binding"/>
    <property type="evidence" value="ECO:0007669"/>
    <property type="project" value="InterPro"/>
</dbReference>
<dbReference type="PROSITE" id="PS51257">
    <property type="entry name" value="PROKAR_LIPOPROTEIN"/>
    <property type="match status" value="1"/>
</dbReference>
<feature type="transmembrane region" description="Helical" evidence="2">
    <location>
        <begin position="381"/>
        <end position="403"/>
    </location>
</feature>
<keyword evidence="1" id="KW-0175">Coiled coil</keyword>
<feature type="signal peptide" evidence="3">
    <location>
        <begin position="1"/>
        <end position="20"/>
    </location>
</feature>
<keyword evidence="3" id="KW-0732">Signal</keyword>
<keyword evidence="2" id="KW-1133">Transmembrane helix</keyword>
<dbReference type="AlphaFoldDB" id="A0A9D2ZUJ7"/>
<feature type="chain" id="PRO_5039644790" description="HTH luxR-type domain-containing protein" evidence="3">
    <location>
        <begin position="21"/>
        <end position="580"/>
    </location>
</feature>
<feature type="domain" description="HTH luxR-type" evidence="4">
    <location>
        <begin position="510"/>
        <end position="567"/>
    </location>
</feature>
<protein>
    <recommendedName>
        <fullName evidence="4">HTH luxR-type domain-containing protein</fullName>
    </recommendedName>
</protein>
<evidence type="ECO:0000313" key="5">
    <source>
        <dbReference type="EMBL" id="HJD53540.1"/>
    </source>
</evidence>
<dbReference type="InterPro" id="IPR036388">
    <property type="entry name" value="WH-like_DNA-bd_sf"/>
</dbReference>